<gene>
    <name evidence="2" type="ORF">PEPS_15310</name>
</gene>
<dbReference type="Proteomes" id="UP001354989">
    <property type="component" value="Chromosome"/>
</dbReference>
<accession>A0ABM7VEH5</accession>
<dbReference type="SUPFAM" id="SSF54001">
    <property type="entry name" value="Cysteine proteinases"/>
    <property type="match status" value="1"/>
</dbReference>
<dbReference type="PANTHER" id="PTHR33490">
    <property type="entry name" value="BLR5614 PROTEIN-RELATED"/>
    <property type="match status" value="1"/>
</dbReference>
<proteinExistence type="predicted"/>
<dbReference type="InterPro" id="IPR038765">
    <property type="entry name" value="Papain-like_cys_pep_sf"/>
</dbReference>
<organism evidence="2 3">
    <name type="scientific">Persicobacter psychrovividus</name>
    <dbReference type="NCBI Taxonomy" id="387638"/>
    <lineage>
        <taxon>Bacteria</taxon>
        <taxon>Pseudomonadati</taxon>
        <taxon>Bacteroidota</taxon>
        <taxon>Cytophagia</taxon>
        <taxon>Cytophagales</taxon>
        <taxon>Persicobacteraceae</taxon>
        <taxon>Persicobacter</taxon>
    </lineage>
</organism>
<evidence type="ECO:0000313" key="2">
    <source>
        <dbReference type="EMBL" id="BDC99250.1"/>
    </source>
</evidence>
<dbReference type="EMBL" id="AP025292">
    <property type="protein sequence ID" value="BDC99250.1"/>
    <property type="molecule type" value="Genomic_DNA"/>
</dbReference>
<feature type="domain" description="Transglutaminase-like" evidence="1">
    <location>
        <begin position="26"/>
        <end position="131"/>
    </location>
</feature>
<sequence length="212" mass="24389">MTDPLIDPQDPAIVDFVQTHCPEYLSPTNKAIRLYYTVRDSFKYNPLLISFRLEDNRASKIMEKKEGHCIAKAMFLCACLQAAGIPSKLGIAKVRNHMGTARLEKILRSNVLVPHGYTLAYLNGRWIKCTPAFNKALCDKLNCEALDWDGAHDSIFQPYDRNKGQFMEYLHDYGAFDDFPLEQVMDLMQTEYPHLFDQDNQLILEDILAEYS</sequence>
<dbReference type="RefSeq" id="WP_338396685.1">
    <property type="nucleotide sequence ID" value="NZ_AP025292.1"/>
</dbReference>
<name>A0ABM7VEH5_9BACT</name>
<dbReference type="InterPro" id="IPR002931">
    <property type="entry name" value="Transglutaminase-like"/>
</dbReference>
<evidence type="ECO:0000313" key="3">
    <source>
        <dbReference type="Proteomes" id="UP001354989"/>
    </source>
</evidence>
<dbReference type="Gene3D" id="3.10.620.30">
    <property type="match status" value="1"/>
</dbReference>
<evidence type="ECO:0000259" key="1">
    <source>
        <dbReference type="Pfam" id="PF01841"/>
    </source>
</evidence>
<dbReference type="Pfam" id="PF01841">
    <property type="entry name" value="Transglut_core"/>
    <property type="match status" value="1"/>
</dbReference>
<keyword evidence="3" id="KW-1185">Reference proteome</keyword>
<reference evidence="2 3" key="1">
    <citation type="submission" date="2021-12" db="EMBL/GenBank/DDBJ databases">
        <title>Genome sequencing of bacteria with rrn-lacking chromosome and rrn-plasmid.</title>
        <authorList>
            <person name="Anda M."/>
            <person name="Iwasaki W."/>
        </authorList>
    </citation>
    <scope>NUCLEOTIDE SEQUENCE [LARGE SCALE GENOMIC DNA]</scope>
    <source>
        <strain evidence="2 3">NBRC 101262</strain>
    </source>
</reference>
<dbReference type="PANTHER" id="PTHR33490:SF3">
    <property type="entry name" value="CONSERVED INTEGRAL MEMBRANE PROTEIN"/>
    <property type="match status" value="1"/>
</dbReference>
<protein>
    <recommendedName>
        <fullName evidence="1">Transglutaminase-like domain-containing protein</fullName>
    </recommendedName>
</protein>